<evidence type="ECO:0000313" key="2">
    <source>
        <dbReference type="Proteomes" id="UP000051442"/>
    </source>
</evidence>
<sequence>MAKLDHIIEQVLAKIKQREHQSYEVDYHNQGLPPDEQVYTEYGNIAINDVTIELLLELYRVNVNDPWTRWILQGISFQENFTFHISQYMIKFIPKKMLLDWPVTFVVDKEHPVFSFYQKSVSRQDLAAIPDQSIVVVTPTQKLTTEAKEVSQYKQLTIKIRTDEDCIWQK</sequence>
<dbReference type="EMBL" id="AYZM01000178">
    <property type="protein sequence ID" value="KRN15546.1"/>
    <property type="molecule type" value="Genomic_DNA"/>
</dbReference>
<dbReference type="NCBIfam" id="TIGR04493">
    <property type="entry name" value="microcomp_PduM"/>
    <property type="match status" value="1"/>
</dbReference>
<gene>
    <name evidence="1" type="ORF">FD14_GL002889</name>
</gene>
<protein>
    <submittedName>
        <fullName evidence="1">Pdum protein</fullName>
    </submittedName>
</protein>
<dbReference type="PATRIC" id="fig|1423804.4.peg.3111"/>
<accession>A0A0R2ERJ6</accession>
<dbReference type="Pfam" id="PF15953">
    <property type="entry name" value="PDU_like"/>
    <property type="match status" value="1"/>
</dbReference>
<organism evidence="1 2">
    <name type="scientific">Secundilactobacillus similis DSM 23365 = JCM 2765</name>
    <dbReference type="NCBI Taxonomy" id="1423804"/>
    <lineage>
        <taxon>Bacteria</taxon>
        <taxon>Bacillati</taxon>
        <taxon>Bacillota</taxon>
        <taxon>Bacilli</taxon>
        <taxon>Lactobacillales</taxon>
        <taxon>Lactobacillaceae</taxon>
        <taxon>Secundilactobacillus</taxon>
    </lineage>
</organism>
<dbReference type="AlphaFoldDB" id="A0A0R2ERJ6"/>
<dbReference type="InterPro" id="IPR030992">
    <property type="entry name" value="PduM"/>
</dbReference>
<dbReference type="STRING" id="1423804.FD14_GL002889"/>
<proteinExistence type="predicted"/>
<keyword evidence="2" id="KW-1185">Reference proteome</keyword>
<evidence type="ECO:0000313" key="1">
    <source>
        <dbReference type="EMBL" id="KRN15546.1"/>
    </source>
</evidence>
<comment type="caution">
    <text evidence="1">The sequence shown here is derived from an EMBL/GenBank/DDBJ whole genome shotgun (WGS) entry which is preliminary data.</text>
</comment>
<reference evidence="1 2" key="1">
    <citation type="journal article" date="2015" name="Genome Announc.">
        <title>Expanding the biotechnology potential of lactobacilli through comparative genomics of 213 strains and associated genera.</title>
        <authorList>
            <person name="Sun Z."/>
            <person name="Harris H.M."/>
            <person name="McCann A."/>
            <person name="Guo C."/>
            <person name="Argimon S."/>
            <person name="Zhang W."/>
            <person name="Yang X."/>
            <person name="Jeffery I.B."/>
            <person name="Cooney J.C."/>
            <person name="Kagawa T.F."/>
            <person name="Liu W."/>
            <person name="Song Y."/>
            <person name="Salvetti E."/>
            <person name="Wrobel A."/>
            <person name="Rasinkangas P."/>
            <person name="Parkhill J."/>
            <person name="Rea M.C."/>
            <person name="O'Sullivan O."/>
            <person name="Ritari J."/>
            <person name="Douillard F.P."/>
            <person name="Paul Ross R."/>
            <person name="Yang R."/>
            <person name="Briner A.E."/>
            <person name="Felis G.E."/>
            <person name="de Vos W.M."/>
            <person name="Barrangou R."/>
            <person name="Klaenhammer T.R."/>
            <person name="Caufield P.W."/>
            <person name="Cui Y."/>
            <person name="Zhang H."/>
            <person name="O'Toole P.W."/>
        </authorList>
    </citation>
    <scope>NUCLEOTIDE SEQUENCE [LARGE SCALE GENOMIC DNA]</scope>
    <source>
        <strain evidence="1 2">DSM 23365</strain>
    </source>
</reference>
<dbReference type="GO" id="GO:0005198">
    <property type="term" value="F:structural molecule activity"/>
    <property type="evidence" value="ECO:0007669"/>
    <property type="project" value="InterPro"/>
</dbReference>
<name>A0A0R2ERJ6_9LACO</name>
<dbReference type="Proteomes" id="UP000051442">
    <property type="component" value="Unassembled WGS sequence"/>
</dbReference>